<protein>
    <submittedName>
        <fullName evidence="1">Uncharacterized protein</fullName>
    </submittedName>
</protein>
<organism evidence="1">
    <name type="scientific">Aspergillus flavus</name>
    <dbReference type="NCBI Taxonomy" id="5059"/>
    <lineage>
        <taxon>Eukaryota</taxon>
        <taxon>Fungi</taxon>
        <taxon>Dikarya</taxon>
        <taxon>Ascomycota</taxon>
        <taxon>Pezizomycotina</taxon>
        <taxon>Eurotiomycetes</taxon>
        <taxon>Eurotiomycetidae</taxon>
        <taxon>Eurotiales</taxon>
        <taxon>Aspergillaceae</taxon>
        <taxon>Aspergillus</taxon>
        <taxon>Aspergillus subgen. Circumdati</taxon>
    </lineage>
</organism>
<dbReference type="EMBL" id="ML734689">
    <property type="protein sequence ID" value="KAB8241506.1"/>
    <property type="molecule type" value="Genomic_DNA"/>
</dbReference>
<reference evidence="1" key="1">
    <citation type="submission" date="2019-04" db="EMBL/GenBank/DDBJ databases">
        <title>Friends and foes A comparative genomics study of 23 Aspergillus species from section Flavi.</title>
        <authorList>
            <consortium name="DOE Joint Genome Institute"/>
            <person name="Kjaerbolling I."/>
            <person name="Vesth T."/>
            <person name="Frisvad J.C."/>
            <person name="Nybo J.L."/>
            <person name="Theobald S."/>
            <person name="Kildgaard S."/>
            <person name="Isbrandt T."/>
            <person name="Kuo A."/>
            <person name="Sato A."/>
            <person name="Lyhne E.K."/>
            <person name="Kogle M.E."/>
            <person name="Wiebenga A."/>
            <person name="Kun R.S."/>
            <person name="Lubbers R.J."/>
            <person name="Makela M.R."/>
            <person name="Barry K."/>
            <person name="Chovatia M."/>
            <person name="Clum A."/>
            <person name="Daum C."/>
            <person name="Haridas S."/>
            <person name="He G."/>
            <person name="LaButti K."/>
            <person name="Lipzen A."/>
            <person name="Mondo S."/>
            <person name="Riley R."/>
            <person name="Salamov A."/>
            <person name="Simmons B.A."/>
            <person name="Magnuson J.K."/>
            <person name="Henrissat B."/>
            <person name="Mortensen U.H."/>
            <person name="Larsen T.O."/>
            <person name="Devries R.P."/>
            <person name="Grigoriev I.V."/>
            <person name="Machida M."/>
            <person name="Baker S.E."/>
            <person name="Andersen M.R."/>
        </authorList>
    </citation>
    <scope>NUCLEOTIDE SEQUENCE [LARGE SCALE GENOMIC DNA]</scope>
    <source>
        <strain evidence="1">CBS 121.62</strain>
    </source>
</reference>
<gene>
    <name evidence="1" type="ORF">BDV35DRAFT_369589</name>
</gene>
<evidence type="ECO:0000313" key="1">
    <source>
        <dbReference type="EMBL" id="KAB8241506.1"/>
    </source>
</evidence>
<name>A0A5N6GGM1_ASPFL</name>
<dbReference type="Proteomes" id="UP000325434">
    <property type="component" value="Unassembled WGS sequence"/>
</dbReference>
<proteinExistence type="predicted"/>
<dbReference type="AlphaFoldDB" id="A0A5N6GGM1"/>
<sequence length="71" mass="8032">MIHYEPDPRECWRFCSRVSSEVRLLQASPTGSGFNRLVPFFLLLPFTVLLQSELIGESSPEQCPYKAGGSR</sequence>
<accession>A0A5N6GGM1</accession>